<comment type="caution">
    <text evidence="3">The sequence shown here is derived from an EMBL/GenBank/DDBJ whole genome shotgun (WGS) entry which is preliminary data.</text>
</comment>
<dbReference type="EMBL" id="CAVNYO010000194">
    <property type="protein sequence ID" value="CAK5273029.1"/>
    <property type="molecule type" value="Genomic_DNA"/>
</dbReference>
<dbReference type="EMBL" id="CAVNYO010000194">
    <property type="protein sequence ID" value="CAK5273035.1"/>
    <property type="molecule type" value="Genomic_DNA"/>
</dbReference>
<evidence type="ECO:0000313" key="2">
    <source>
        <dbReference type="EMBL" id="CAK5273029.1"/>
    </source>
</evidence>
<evidence type="ECO:0000313" key="6">
    <source>
        <dbReference type="EMBL" id="CAK5273126.1"/>
    </source>
</evidence>
<accession>A0AAD2HDZ4</accession>
<gene>
    <name evidence="2" type="ORF">MYCIT1_LOCUS19125</name>
    <name evidence="3" type="ORF">MYCIT1_LOCUS19137</name>
    <name evidence="4" type="ORF">MYCIT1_LOCUS19235</name>
    <name evidence="5" type="ORF">MYCIT1_LOCUS19237</name>
    <name evidence="6" type="ORF">MYCIT1_LOCUS19315</name>
</gene>
<name>A0AAD2HDZ4_9AGAR</name>
<keyword evidence="7" id="KW-1185">Reference proteome</keyword>
<dbReference type="Proteomes" id="UP001295794">
    <property type="component" value="Unassembled WGS sequence"/>
</dbReference>
<dbReference type="EMBL" id="CAVNYO010000197">
    <property type="protein sequence ID" value="CAK5273085.1"/>
    <property type="molecule type" value="Genomic_DNA"/>
</dbReference>
<dbReference type="AlphaFoldDB" id="A0AAD2HDZ4"/>
<protein>
    <submittedName>
        <fullName evidence="3">Uncharacterized protein</fullName>
    </submittedName>
</protein>
<reference evidence="3" key="1">
    <citation type="submission" date="2023-11" db="EMBL/GenBank/DDBJ databases">
        <authorList>
            <person name="De Vega J J."/>
            <person name="De Vega J J."/>
        </authorList>
    </citation>
    <scope>NUCLEOTIDE SEQUENCE</scope>
</reference>
<sequence>MLCFALRSIGPHARATHTCFANTQGLMVCFSNCTRLLSIRSAGRSAAGRRSEARAAGRPAQVAGGRQQESARRACPASRSARCCMR</sequence>
<evidence type="ECO:0000313" key="7">
    <source>
        <dbReference type="Proteomes" id="UP001295794"/>
    </source>
</evidence>
<evidence type="ECO:0000313" key="5">
    <source>
        <dbReference type="EMBL" id="CAK5273085.1"/>
    </source>
</evidence>
<feature type="region of interest" description="Disordered" evidence="1">
    <location>
        <begin position="44"/>
        <end position="73"/>
    </location>
</feature>
<dbReference type="EMBL" id="CAVNYO010000197">
    <property type="protein sequence ID" value="CAK5273084.1"/>
    <property type="molecule type" value="Genomic_DNA"/>
</dbReference>
<evidence type="ECO:0000256" key="1">
    <source>
        <dbReference type="SAM" id="MobiDB-lite"/>
    </source>
</evidence>
<evidence type="ECO:0000313" key="3">
    <source>
        <dbReference type="EMBL" id="CAK5273035.1"/>
    </source>
</evidence>
<dbReference type="EMBL" id="CAVNYO010000199">
    <property type="protein sequence ID" value="CAK5273126.1"/>
    <property type="molecule type" value="Genomic_DNA"/>
</dbReference>
<proteinExistence type="predicted"/>
<organism evidence="3 7">
    <name type="scientific">Mycena citricolor</name>
    <dbReference type="NCBI Taxonomy" id="2018698"/>
    <lineage>
        <taxon>Eukaryota</taxon>
        <taxon>Fungi</taxon>
        <taxon>Dikarya</taxon>
        <taxon>Basidiomycota</taxon>
        <taxon>Agaricomycotina</taxon>
        <taxon>Agaricomycetes</taxon>
        <taxon>Agaricomycetidae</taxon>
        <taxon>Agaricales</taxon>
        <taxon>Marasmiineae</taxon>
        <taxon>Mycenaceae</taxon>
        <taxon>Mycena</taxon>
    </lineage>
</organism>
<evidence type="ECO:0000313" key="4">
    <source>
        <dbReference type="EMBL" id="CAK5273084.1"/>
    </source>
</evidence>